<protein>
    <submittedName>
        <fullName evidence="1">Uncharacterized protein</fullName>
    </submittedName>
</protein>
<sequence>MSSKKKLTAVKTGAVSMMKKTLILEKLFQSLSQKKYNILLHISDREEKMNEKTNKEKIDKNEMKENNEDKELEFQIESESEIFNSDNFRDKLLILSTYLFTYKVIKDQDKENTVMSYHHSARLHDTVTEESTDELYDRSLKSQEESKIMI</sequence>
<name>A0A0J9ETZ9_AJEDA</name>
<dbReference type="EMBL" id="GG749493">
    <property type="protein sequence ID" value="KMW68635.1"/>
    <property type="molecule type" value="Genomic_DNA"/>
</dbReference>
<evidence type="ECO:0000313" key="1">
    <source>
        <dbReference type="EMBL" id="KMW68635.1"/>
    </source>
</evidence>
<proteinExistence type="predicted"/>
<accession>A0A0J9ETZ9</accession>
<dbReference type="Proteomes" id="UP000007802">
    <property type="component" value="Unassembled WGS sequence"/>
</dbReference>
<reference evidence="1" key="1">
    <citation type="submission" date="2010-03" db="EMBL/GenBank/DDBJ databases">
        <title>Annotation of Blastomyces dermatitidis strain ATCC 18188.</title>
        <authorList>
            <consortium name="The Broad Institute Genome Sequencing Platform"/>
            <consortium name="Broad Institute Genome Sequencing Center for Infectious Disease."/>
            <person name="Cuomo C."/>
            <person name="Klein B."/>
            <person name="Sullivan T."/>
            <person name="Heitman J."/>
            <person name="Young S."/>
            <person name="Zeng Q."/>
            <person name="Gargeya S."/>
            <person name="Alvarado L."/>
            <person name="Berlin A.M."/>
            <person name="Chapman S.B."/>
            <person name="Chen Z."/>
            <person name="Freedman E."/>
            <person name="Gellesch M."/>
            <person name="Goldberg J."/>
            <person name="Griggs A."/>
            <person name="Gujja S."/>
            <person name="Heilman E."/>
            <person name="Heiman D."/>
            <person name="Howarth C."/>
            <person name="Mehta T."/>
            <person name="Neiman D."/>
            <person name="Pearson M."/>
            <person name="Roberts A."/>
            <person name="Saif S."/>
            <person name="Shea T."/>
            <person name="Shenoy N."/>
            <person name="Sisk P."/>
            <person name="Stolte C."/>
            <person name="Sykes S."/>
            <person name="White J."/>
            <person name="Yandava C."/>
            <person name="Haas B."/>
            <person name="Nusbaum C."/>
            <person name="Birren B."/>
        </authorList>
    </citation>
    <scope>NUCLEOTIDE SEQUENCE</scope>
    <source>
        <strain evidence="1">ATCC 18188</strain>
    </source>
</reference>
<organism evidence="1">
    <name type="scientific">Ajellomyces dermatitidis (strain ATCC 18188 / CBS 674.68)</name>
    <name type="common">Blastomyces dermatitidis</name>
    <dbReference type="NCBI Taxonomy" id="653446"/>
    <lineage>
        <taxon>Eukaryota</taxon>
        <taxon>Fungi</taxon>
        <taxon>Dikarya</taxon>
        <taxon>Ascomycota</taxon>
        <taxon>Pezizomycotina</taxon>
        <taxon>Eurotiomycetes</taxon>
        <taxon>Eurotiomycetidae</taxon>
        <taxon>Onygenales</taxon>
        <taxon>Ajellomycetaceae</taxon>
        <taxon>Blastomyces</taxon>
    </lineage>
</organism>
<gene>
    <name evidence="1" type="ORF">BDDG_12938</name>
</gene>
<dbReference type="AlphaFoldDB" id="A0A0J9ETZ9"/>